<sequence>MQSMFLGKKYIAINITLVNIPLQNEAHMLLNLTNNDITDENLRLSFHTKFLALVFSIGLFLIFIVGYIALKGLKSDFDNNFPSVLNEINLLNEFQNQYIFEAMDFLQYQHIENHNKSAYLWNLYKNLYVDNNIRRNQGGFNFIRELYKSIFFKISFKEIKLLESQKVALIEELNNIVGFQVNGKDQKLDSLRDKKQISQLTTNIMNIETSIRIIEKNITNSFFAATINILCMIAMLIFIIVIGLTFVILNFMQRLNTYLKRLFDNATEELQNLNAKLQQEVKAQVEIIREKDRIMYAQSKLVSMGEMIQNIAHQWRQPLNSIILIIQAIKSKFDKGKLNQTMIDSQTKLALNIAENMSKTIDSFRSFFRMDSTIHNFNLKDTIQDSIAISKPIFQSLNIHINVECPNDIILYGNKQVLIQVLLVLFGNSKDAFIERNIKYAECFIMVTRDDLENKGYICMSYYDNCGGITEEILDKIFEPYFTTKHKSLGTGIGLYMARELLNNHLNADIIASNHSFTYRQKRYNGALFTITIKLNKDRRIYAQARLP</sequence>
<keyword evidence="4" id="KW-0812">Transmembrane</keyword>
<evidence type="ECO:0000256" key="1">
    <source>
        <dbReference type="ARBA" id="ARBA00000085"/>
    </source>
</evidence>
<accession>A0A377PT98</accession>
<dbReference type="CDD" id="cd00082">
    <property type="entry name" value="HisKA"/>
    <property type="match status" value="1"/>
</dbReference>
<dbReference type="InterPro" id="IPR005467">
    <property type="entry name" value="His_kinase_dom"/>
</dbReference>
<dbReference type="PROSITE" id="PS50109">
    <property type="entry name" value="HIS_KIN"/>
    <property type="match status" value="1"/>
</dbReference>
<dbReference type="EMBL" id="JRPD02000006">
    <property type="protein sequence ID" value="TLE00615.1"/>
    <property type="molecule type" value="Genomic_DNA"/>
</dbReference>
<keyword evidence="6" id="KW-0808">Transferase</keyword>
<name>A0A377PT98_9HELI</name>
<dbReference type="RefSeq" id="WP_052089567.1">
    <property type="nucleotide sequence ID" value="NZ_FZML01000015.1"/>
</dbReference>
<keyword evidence="6" id="KW-0418">Kinase</keyword>
<reference evidence="7 8" key="1">
    <citation type="journal article" date="2014" name="Genome Announc.">
        <title>Draft genome sequences of eight enterohepatic helicobacter species isolated from both laboratory and wild rodents.</title>
        <authorList>
            <person name="Sheh A."/>
            <person name="Shen Z."/>
            <person name="Fox J.G."/>
        </authorList>
    </citation>
    <scope>NUCLEOTIDE SEQUENCE [LARGE SCALE GENOMIC DNA]</scope>
    <source>
        <strain evidence="7 8">ST1</strain>
    </source>
</reference>
<protein>
    <recommendedName>
        <fullName evidence="2">histidine kinase</fullName>
        <ecNumber evidence="2">2.7.13.3</ecNumber>
    </recommendedName>
</protein>
<dbReference type="GO" id="GO:0000155">
    <property type="term" value="F:phosphorelay sensor kinase activity"/>
    <property type="evidence" value="ECO:0007669"/>
    <property type="project" value="InterPro"/>
</dbReference>
<dbReference type="Pfam" id="PF02518">
    <property type="entry name" value="HATPase_c"/>
    <property type="match status" value="1"/>
</dbReference>
<evidence type="ECO:0000256" key="4">
    <source>
        <dbReference type="SAM" id="Phobius"/>
    </source>
</evidence>
<dbReference type="PANTHER" id="PTHR43065">
    <property type="entry name" value="SENSOR HISTIDINE KINASE"/>
    <property type="match status" value="1"/>
</dbReference>
<evidence type="ECO:0000313" key="9">
    <source>
        <dbReference type="Proteomes" id="UP000255139"/>
    </source>
</evidence>
<dbReference type="PANTHER" id="PTHR43065:SF42">
    <property type="entry name" value="TWO-COMPONENT SENSOR PPRA"/>
    <property type="match status" value="1"/>
</dbReference>
<dbReference type="Gene3D" id="3.30.565.10">
    <property type="entry name" value="Histidine kinase-like ATPase, C-terminal domain"/>
    <property type="match status" value="1"/>
</dbReference>
<feature type="coiled-coil region" evidence="3">
    <location>
        <begin position="256"/>
        <end position="287"/>
    </location>
</feature>
<feature type="transmembrane region" description="Helical" evidence="4">
    <location>
        <begin position="222"/>
        <end position="251"/>
    </location>
</feature>
<dbReference type="Gene3D" id="1.10.287.130">
    <property type="match status" value="1"/>
</dbReference>
<dbReference type="Proteomes" id="UP000255139">
    <property type="component" value="Unassembled WGS sequence"/>
</dbReference>
<evidence type="ECO:0000313" key="7">
    <source>
        <dbReference type="EMBL" id="TLE00615.1"/>
    </source>
</evidence>
<dbReference type="OrthoDB" id="9799273at2"/>
<dbReference type="SUPFAM" id="SSF47384">
    <property type="entry name" value="Homodimeric domain of signal transducing histidine kinase"/>
    <property type="match status" value="1"/>
</dbReference>
<dbReference type="Proteomes" id="UP000029922">
    <property type="component" value="Unassembled WGS sequence"/>
</dbReference>
<keyword evidence="4" id="KW-1133">Transmembrane helix</keyword>
<dbReference type="InterPro" id="IPR003594">
    <property type="entry name" value="HATPase_dom"/>
</dbReference>
<evidence type="ECO:0000313" key="6">
    <source>
        <dbReference type="EMBL" id="STQ85632.1"/>
    </source>
</evidence>
<dbReference type="SMART" id="SM00388">
    <property type="entry name" value="HisKA"/>
    <property type="match status" value="1"/>
</dbReference>
<dbReference type="InterPro" id="IPR036890">
    <property type="entry name" value="HATPase_C_sf"/>
</dbReference>
<keyword evidence="9" id="KW-1185">Reference proteome</keyword>
<evidence type="ECO:0000259" key="5">
    <source>
        <dbReference type="PROSITE" id="PS50109"/>
    </source>
</evidence>
<dbReference type="EMBL" id="UGJE01000002">
    <property type="protein sequence ID" value="STQ85632.1"/>
    <property type="molecule type" value="Genomic_DNA"/>
</dbReference>
<organism evidence="6 9">
    <name type="scientific">Helicobacter muridarum</name>
    <dbReference type="NCBI Taxonomy" id="216"/>
    <lineage>
        <taxon>Bacteria</taxon>
        <taxon>Pseudomonadati</taxon>
        <taxon>Campylobacterota</taxon>
        <taxon>Epsilonproteobacteria</taxon>
        <taxon>Campylobacterales</taxon>
        <taxon>Helicobacteraceae</taxon>
        <taxon>Helicobacter</taxon>
    </lineage>
</organism>
<dbReference type="SMART" id="SM00387">
    <property type="entry name" value="HATPase_c"/>
    <property type="match status" value="1"/>
</dbReference>
<dbReference type="AlphaFoldDB" id="A0A377PT98"/>
<gene>
    <name evidence="6" type="primary">zraS_1</name>
    <name evidence="7" type="ORF">LS73_004190</name>
    <name evidence="6" type="ORF">NCTC12714_00418</name>
</gene>
<keyword evidence="4" id="KW-0472">Membrane</keyword>
<dbReference type="InterPro" id="IPR003661">
    <property type="entry name" value="HisK_dim/P_dom"/>
</dbReference>
<dbReference type="EC" id="2.7.13.3" evidence="2"/>
<keyword evidence="3" id="KW-0175">Coiled coil</keyword>
<dbReference type="SUPFAM" id="SSF55874">
    <property type="entry name" value="ATPase domain of HSP90 chaperone/DNA topoisomerase II/histidine kinase"/>
    <property type="match status" value="1"/>
</dbReference>
<feature type="domain" description="Histidine kinase" evidence="5">
    <location>
        <begin position="310"/>
        <end position="537"/>
    </location>
</feature>
<reference evidence="6 9" key="2">
    <citation type="submission" date="2018-06" db="EMBL/GenBank/DDBJ databases">
        <authorList>
            <consortium name="Pathogen Informatics"/>
            <person name="Doyle S."/>
        </authorList>
    </citation>
    <scope>NUCLEOTIDE SEQUENCE [LARGE SCALE GENOMIC DNA]</scope>
    <source>
        <strain evidence="6 9">NCTC12714</strain>
    </source>
</reference>
<evidence type="ECO:0000256" key="3">
    <source>
        <dbReference type="SAM" id="Coils"/>
    </source>
</evidence>
<proteinExistence type="predicted"/>
<evidence type="ECO:0000313" key="8">
    <source>
        <dbReference type="Proteomes" id="UP000029922"/>
    </source>
</evidence>
<evidence type="ECO:0000256" key="2">
    <source>
        <dbReference type="ARBA" id="ARBA00012438"/>
    </source>
</evidence>
<dbReference type="InterPro" id="IPR036097">
    <property type="entry name" value="HisK_dim/P_sf"/>
</dbReference>
<comment type="catalytic activity">
    <reaction evidence="1">
        <text>ATP + protein L-histidine = ADP + protein N-phospho-L-histidine.</text>
        <dbReference type="EC" id="2.7.13.3"/>
    </reaction>
</comment>
<feature type="transmembrane region" description="Helical" evidence="4">
    <location>
        <begin position="50"/>
        <end position="70"/>
    </location>
</feature>